<dbReference type="EMBL" id="CP024785">
    <property type="protein sequence ID" value="AUB42407.1"/>
    <property type="molecule type" value="Genomic_DNA"/>
</dbReference>
<proteinExistence type="predicted"/>
<keyword evidence="4" id="KW-1185">Reference proteome</keyword>
<dbReference type="Pfam" id="PF14516">
    <property type="entry name" value="AAA_35"/>
    <property type="match status" value="1"/>
</dbReference>
<feature type="region of interest" description="Disordered" evidence="1">
    <location>
        <begin position="92"/>
        <end position="111"/>
    </location>
</feature>
<accession>A0A2K8T3Y0</accession>
<reference evidence="3 4" key="1">
    <citation type="submission" date="2017-11" db="EMBL/GenBank/DDBJ databases">
        <title>Complete genome of a free-living desiccation-tolerant cyanobacterium and its photosynthetic adaptation to extreme terrestrial habitat.</title>
        <authorList>
            <person name="Shang J."/>
        </authorList>
    </citation>
    <scope>NUCLEOTIDE SEQUENCE [LARGE SCALE GENOMIC DNA]</scope>
    <source>
        <strain evidence="3 4">CCNUN1</strain>
    </source>
</reference>
<protein>
    <submittedName>
        <fullName evidence="3">Putative ATPase, archaeal AAA+ ATPase superfamily</fullName>
    </submittedName>
</protein>
<dbReference type="AlphaFoldDB" id="A0A2K8T3Y0"/>
<name>A0A2K8T3Y0_9NOSO</name>
<feature type="compositionally biased region" description="Basic and acidic residues" evidence="1">
    <location>
        <begin position="92"/>
        <end position="103"/>
    </location>
</feature>
<sequence length="455" mass="52569">MNFSVNSKSAFTWEKVKQVAEQIVFKNLGEHLKDVETDVLRGSWEGLTYEKMAEQYHLSVNYLRGDVGPHLWRKLSEALGEEVTKSNFKRALERAGERQEPPHIDSNVKQPKSSLAELTFPDGSVPLGSPFYVKRDALESVCYETVVKPASLIRIKAPKLMGKTSLLTRILAHAESQNCQTVYLDLSSVERAILTNLDKFVLWLCLMVGRKLKLENRLKDYWDAEILGSNYNCTVYFEEYLLPQIDCPLVLGLDEVDRIFPYNQVIEDFFGMLRSWHEKGKISEQWKKLRLVMAHSTEVYIPLDMNQSPFNAGLPVALLEFDHKQVTDLAHLHRLNWNDTQVNELMSIVGGHPYLLRLAMYEVYTTKATLKQLLQDASTEAGIYSNHLRWYLEMLHSEETQGLKEALKKVVTSLEPVELDSMQIYKLHSLGLVHQQDNQVMPRCNLYREYFRRVL</sequence>
<evidence type="ECO:0000313" key="4">
    <source>
        <dbReference type="Proteomes" id="UP000232003"/>
    </source>
</evidence>
<dbReference type="InterPro" id="IPR058651">
    <property type="entry name" value="HTH_VMAP-M9"/>
</dbReference>
<dbReference type="Proteomes" id="UP000232003">
    <property type="component" value="Chromosome"/>
</dbReference>
<gene>
    <name evidence="3" type="ORF">COO91_08535</name>
</gene>
<evidence type="ECO:0000259" key="2">
    <source>
        <dbReference type="Pfam" id="PF26355"/>
    </source>
</evidence>
<evidence type="ECO:0000256" key="1">
    <source>
        <dbReference type="SAM" id="MobiDB-lite"/>
    </source>
</evidence>
<dbReference type="InterPro" id="IPR027417">
    <property type="entry name" value="P-loop_NTPase"/>
</dbReference>
<dbReference type="SUPFAM" id="SSF52540">
    <property type="entry name" value="P-loop containing nucleoside triphosphate hydrolases"/>
    <property type="match status" value="1"/>
</dbReference>
<dbReference type="Gene3D" id="3.40.50.300">
    <property type="entry name" value="P-loop containing nucleotide triphosphate hydrolases"/>
    <property type="match status" value="1"/>
</dbReference>
<dbReference type="Pfam" id="PF26355">
    <property type="entry name" value="HTH_VMAP-M9"/>
    <property type="match status" value="1"/>
</dbReference>
<evidence type="ECO:0000313" key="3">
    <source>
        <dbReference type="EMBL" id="AUB42407.1"/>
    </source>
</evidence>
<organism evidence="3 4">
    <name type="scientific">Nostoc flagelliforme CCNUN1</name>
    <dbReference type="NCBI Taxonomy" id="2038116"/>
    <lineage>
        <taxon>Bacteria</taxon>
        <taxon>Bacillati</taxon>
        <taxon>Cyanobacteriota</taxon>
        <taxon>Cyanophyceae</taxon>
        <taxon>Nostocales</taxon>
        <taxon>Nostocaceae</taxon>
        <taxon>Nostoc</taxon>
    </lineage>
</organism>
<dbReference type="KEGG" id="nfl:COO91_08535"/>
<feature type="domain" description="vWA-MoxR associated protein N-terminal HTH" evidence="2">
    <location>
        <begin position="12"/>
        <end position="94"/>
    </location>
</feature>